<dbReference type="PROSITE" id="PS00052">
    <property type="entry name" value="RIBOSOMAL_S7"/>
    <property type="match status" value="1"/>
</dbReference>
<dbReference type="GO" id="GO:0015935">
    <property type="term" value="C:small ribosomal subunit"/>
    <property type="evidence" value="ECO:0007669"/>
    <property type="project" value="InterPro"/>
</dbReference>
<evidence type="ECO:0000256" key="3">
    <source>
        <dbReference type="ARBA" id="ARBA00022884"/>
    </source>
</evidence>
<dbReference type="PIRSF" id="PIRSF002122">
    <property type="entry name" value="RPS7p_RPS7a_RPS5e_RPS7o"/>
    <property type="match status" value="1"/>
</dbReference>
<dbReference type="InterPro" id="IPR005717">
    <property type="entry name" value="Ribosomal_uS7_bac/org-type"/>
</dbReference>
<dbReference type="GO" id="GO:0003735">
    <property type="term" value="F:structural constituent of ribosome"/>
    <property type="evidence" value="ECO:0007669"/>
    <property type="project" value="InterPro"/>
</dbReference>
<feature type="compositionally biased region" description="Basic and acidic residues" evidence="8">
    <location>
        <begin position="54"/>
        <end position="66"/>
    </location>
</feature>
<evidence type="ECO:0000256" key="8">
    <source>
        <dbReference type="SAM" id="MobiDB-lite"/>
    </source>
</evidence>
<sequence length="180" mass="20098">MRGNKFIKKRKVEEDPVYGSILVAKLINNIMRDGKKTVAQNVVYDAFKRLSEKDGSTSHSTLRDEPSGSDSKSSPQESALALFEKAVQNVGPRTEIKARRVGGASYQIPIEVRGDRRTALALRWIIEAARARSNKDFHTFSEKLEAEIIAAAAGEGEAIRKRDNTHRMAEANKAFSHFRI</sequence>
<proteinExistence type="inferred from homology"/>
<dbReference type="PATRIC" id="fig|1618569.3.peg.590"/>
<evidence type="ECO:0000256" key="2">
    <source>
        <dbReference type="ARBA" id="ARBA00022730"/>
    </source>
</evidence>
<comment type="function">
    <text evidence="6">One of the primary rRNA binding proteins, it binds directly to 16S rRNA where it nucleates assembly of the head domain of the 30S subunit. Is located at the subunit interface close to the decoding center, probably blocks exit of the E-site tRNA.</text>
</comment>
<feature type="compositionally biased region" description="Polar residues" evidence="8">
    <location>
        <begin position="68"/>
        <end position="77"/>
    </location>
</feature>
<evidence type="ECO:0000313" key="10">
    <source>
        <dbReference type="EMBL" id="KKQ74838.1"/>
    </source>
</evidence>
<reference evidence="10 11" key="1">
    <citation type="journal article" date="2015" name="Nature">
        <title>rRNA introns, odd ribosomes, and small enigmatic genomes across a large radiation of phyla.</title>
        <authorList>
            <person name="Brown C.T."/>
            <person name="Hug L.A."/>
            <person name="Thomas B.C."/>
            <person name="Sharon I."/>
            <person name="Castelle C.J."/>
            <person name="Singh A."/>
            <person name="Wilkins M.J."/>
            <person name="Williams K.H."/>
            <person name="Banfield J.F."/>
        </authorList>
    </citation>
    <scope>NUCLEOTIDE SEQUENCE [LARGE SCALE GENOMIC DNA]</scope>
</reference>
<dbReference type="GO" id="GO:0006412">
    <property type="term" value="P:translation"/>
    <property type="evidence" value="ECO:0007669"/>
    <property type="project" value="UniProtKB-UniRule"/>
</dbReference>
<evidence type="ECO:0000259" key="9">
    <source>
        <dbReference type="Pfam" id="PF00177"/>
    </source>
</evidence>
<dbReference type="CDD" id="cd14869">
    <property type="entry name" value="uS7_Bacteria"/>
    <property type="match status" value="1"/>
</dbReference>
<keyword evidence="5 6" id="KW-0687">Ribonucleoprotein</keyword>
<comment type="similarity">
    <text evidence="1 6 7">Belongs to the universal ribosomal protein uS7 family.</text>
</comment>
<dbReference type="InterPro" id="IPR023798">
    <property type="entry name" value="Ribosomal_uS7_dom"/>
</dbReference>
<keyword evidence="4 6" id="KW-0689">Ribosomal protein</keyword>
<evidence type="ECO:0000256" key="1">
    <source>
        <dbReference type="ARBA" id="ARBA00007151"/>
    </source>
</evidence>
<dbReference type="GO" id="GO:0000049">
    <property type="term" value="F:tRNA binding"/>
    <property type="evidence" value="ECO:0007669"/>
    <property type="project" value="UniProtKB-UniRule"/>
</dbReference>
<keyword evidence="6" id="KW-0820">tRNA-binding</keyword>
<evidence type="ECO:0000313" key="11">
    <source>
        <dbReference type="Proteomes" id="UP000034181"/>
    </source>
</evidence>
<dbReference type="EMBL" id="LBUZ01000024">
    <property type="protein sequence ID" value="KKQ74838.1"/>
    <property type="molecule type" value="Genomic_DNA"/>
</dbReference>
<feature type="region of interest" description="Disordered" evidence="8">
    <location>
        <begin position="54"/>
        <end position="78"/>
    </location>
</feature>
<accession>A0A0G0K547</accession>
<dbReference type="GO" id="GO:0019843">
    <property type="term" value="F:rRNA binding"/>
    <property type="evidence" value="ECO:0007669"/>
    <property type="project" value="UniProtKB-UniRule"/>
</dbReference>
<comment type="subunit">
    <text evidence="6">Part of the 30S ribosomal subunit. Contacts proteins S9 and S11.</text>
</comment>
<dbReference type="InterPro" id="IPR036823">
    <property type="entry name" value="Ribosomal_uS7_dom_sf"/>
</dbReference>
<comment type="caution">
    <text evidence="10">The sequence shown here is derived from an EMBL/GenBank/DDBJ whole genome shotgun (WGS) entry which is preliminary data.</text>
</comment>
<keyword evidence="2 6" id="KW-0699">rRNA-binding</keyword>
<dbReference type="InterPro" id="IPR020606">
    <property type="entry name" value="Ribosomal_uS7_CS"/>
</dbReference>
<protein>
    <recommendedName>
        <fullName evidence="6">Small ribosomal subunit protein uS7</fullName>
    </recommendedName>
</protein>
<dbReference type="AlphaFoldDB" id="A0A0G0K547"/>
<dbReference type="InterPro" id="IPR000235">
    <property type="entry name" value="Ribosomal_uS7"/>
</dbReference>
<feature type="domain" description="Small ribosomal subunit protein uS7" evidence="9">
    <location>
        <begin position="7"/>
        <end position="173"/>
    </location>
</feature>
<keyword evidence="3 6" id="KW-0694">RNA-binding</keyword>
<gene>
    <name evidence="6" type="primary">rpsG</name>
    <name evidence="10" type="ORF">US96_C0024G0005</name>
</gene>
<evidence type="ECO:0000256" key="6">
    <source>
        <dbReference type="HAMAP-Rule" id="MF_00480"/>
    </source>
</evidence>
<dbReference type="Proteomes" id="UP000034181">
    <property type="component" value="Unassembled WGS sequence"/>
</dbReference>
<dbReference type="HAMAP" id="MF_00480_B">
    <property type="entry name" value="Ribosomal_uS7_B"/>
    <property type="match status" value="1"/>
</dbReference>
<evidence type="ECO:0000256" key="4">
    <source>
        <dbReference type="ARBA" id="ARBA00022980"/>
    </source>
</evidence>
<dbReference type="PANTHER" id="PTHR11205">
    <property type="entry name" value="RIBOSOMAL PROTEIN S7"/>
    <property type="match status" value="1"/>
</dbReference>
<evidence type="ECO:0000256" key="7">
    <source>
        <dbReference type="RuleBase" id="RU003619"/>
    </source>
</evidence>
<evidence type="ECO:0000256" key="5">
    <source>
        <dbReference type="ARBA" id="ARBA00023274"/>
    </source>
</evidence>
<dbReference type="Pfam" id="PF00177">
    <property type="entry name" value="Ribosomal_S7"/>
    <property type="match status" value="1"/>
</dbReference>
<dbReference type="SUPFAM" id="SSF47973">
    <property type="entry name" value="Ribosomal protein S7"/>
    <property type="match status" value="1"/>
</dbReference>
<dbReference type="Gene3D" id="1.10.455.10">
    <property type="entry name" value="Ribosomal protein S7 domain"/>
    <property type="match status" value="1"/>
</dbReference>
<organism evidence="10 11">
    <name type="scientific">Candidatus Woesebacteria bacterium GW2011_GWB1_38_5b</name>
    <dbReference type="NCBI Taxonomy" id="1618569"/>
    <lineage>
        <taxon>Bacteria</taxon>
        <taxon>Candidatus Woeseibacteriota</taxon>
    </lineage>
</organism>
<name>A0A0G0K547_9BACT</name>